<dbReference type="GO" id="GO:0016887">
    <property type="term" value="F:ATP hydrolysis activity"/>
    <property type="evidence" value="ECO:0007669"/>
    <property type="project" value="TreeGrafter"/>
</dbReference>
<evidence type="ECO:0000256" key="2">
    <source>
        <dbReference type="ARBA" id="ARBA00022840"/>
    </source>
</evidence>
<name>R7QL59_CHOCR</name>
<evidence type="ECO:0000313" key="6">
    <source>
        <dbReference type="Proteomes" id="UP000012073"/>
    </source>
</evidence>
<dbReference type="Gene3D" id="1.10.8.60">
    <property type="match status" value="1"/>
</dbReference>
<proteinExistence type="predicted"/>
<dbReference type="KEGG" id="ccp:CHC_T00006312001"/>
<keyword evidence="6" id="KW-1185">Reference proteome</keyword>
<dbReference type="PANTHER" id="PTHR11638:SF18">
    <property type="entry name" value="HEAT SHOCK PROTEIN 104"/>
    <property type="match status" value="1"/>
</dbReference>
<dbReference type="Gene3D" id="3.40.50.300">
    <property type="entry name" value="P-loop containing nucleotide triphosphate hydrolases"/>
    <property type="match status" value="1"/>
</dbReference>
<dbReference type="GO" id="GO:0005524">
    <property type="term" value="F:ATP binding"/>
    <property type="evidence" value="ECO:0007669"/>
    <property type="project" value="UniProtKB-KW"/>
</dbReference>
<dbReference type="AlphaFoldDB" id="R7QL59"/>
<dbReference type="SUPFAM" id="SSF52540">
    <property type="entry name" value="P-loop containing nucleoside triphosphate hydrolases"/>
    <property type="match status" value="1"/>
</dbReference>
<dbReference type="EMBL" id="HG001898">
    <property type="protein sequence ID" value="CDF38130.1"/>
    <property type="molecule type" value="Genomic_DNA"/>
</dbReference>
<evidence type="ECO:0000256" key="3">
    <source>
        <dbReference type="SAM" id="MobiDB-lite"/>
    </source>
</evidence>
<keyword evidence="1" id="KW-0547">Nucleotide-binding</keyword>
<feature type="domain" description="ClpA/ClpB AAA lid" evidence="4">
    <location>
        <begin position="268"/>
        <end position="334"/>
    </location>
</feature>
<dbReference type="Gramene" id="CDF38130">
    <property type="protein sequence ID" value="CDF38130"/>
    <property type="gene ID" value="CHC_T00006312001"/>
</dbReference>
<keyword evidence="2" id="KW-0067">ATP-binding</keyword>
<gene>
    <name evidence="5" type="ORF">CHC_T00006312001</name>
</gene>
<feature type="compositionally biased region" description="Polar residues" evidence="3">
    <location>
        <begin position="1"/>
        <end position="17"/>
    </location>
</feature>
<dbReference type="GO" id="GO:0034605">
    <property type="term" value="P:cellular response to heat"/>
    <property type="evidence" value="ECO:0007669"/>
    <property type="project" value="TreeGrafter"/>
</dbReference>
<dbReference type="STRING" id="2769.R7QL59"/>
<dbReference type="PANTHER" id="PTHR11638">
    <property type="entry name" value="ATP-DEPENDENT CLP PROTEASE"/>
    <property type="match status" value="1"/>
</dbReference>
<dbReference type="OrthoDB" id="3899at2759"/>
<dbReference type="GO" id="GO:0005737">
    <property type="term" value="C:cytoplasm"/>
    <property type="evidence" value="ECO:0007669"/>
    <property type="project" value="TreeGrafter"/>
</dbReference>
<dbReference type="Pfam" id="PF17871">
    <property type="entry name" value="AAA_lid_9"/>
    <property type="match status" value="1"/>
</dbReference>
<feature type="compositionally biased region" description="Basic and acidic residues" evidence="3">
    <location>
        <begin position="24"/>
        <end position="34"/>
    </location>
</feature>
<dbReference type="RefSeq" id="XP_005717999.1">
    <property type="nucleotide sequence ID" value="XM_005717942.1"/>
</dbReference>
<organism evidence="5 6">
    <name type="scientific">Chondrus crispus</name>
    <name type="common">Carrageen Irish moss</name>
    <name type="synonym">Polymorpha crispa</name>
    <dbReference type="NCBI Taxonomy" id="2769"/>
    <lineage>
        <taxon>Eukaryota</taxon>
        <taxon>Rhodophyta</taxon>
        <taxon>Florideophyceae</taxon>
        <taxon>Rhodymeniophycidae</taxon>
        <taxon>Gigartinales</taxon>
        <taxon>Gigartinaceae</taxon>
        <taxon>Chondrus</taxon>
    </lineage>
</organism>
<dbReference type="InterPro" id="IPR041546">
    <property type="entry name" value="ClpA/ClpB_AAA_lid"/>
</dbReference>
<dbReference type="Proteomes" id="UP000012073">
    <property type="component" value="Unassembled WGS sequence"/>
</dbReference>
<evidence type="ECO:0000256" key="1">
    <source>
        <dbReference type="ARBA" id="ARBA00022741"/>
    </source>
</evidence>
<reference evidence="6" key="1">
    <citation type="journal article" date="2013" name="Proc. Natl. Acad. Sci. U.S.A.">
        <title>Genome structure and metabolic features in the red seaweed Chondrus crispus shed light on evolution of the Archaeplastida.</title>
        <authorList>
            <person name="Collen J."/>
            <person name="Porcel B."/>
            <person name="Carre W."/>
            <person name="Ball S.G."/>
            <person name="Chaparro C."/>
            <person name="Tonon T."/>
            <person name="Barbeyron T."/>
            <person name="Michel G."/>
            <person name="Noel B."/>
            <person name="Valentin K."/>
            <person name="Elias M."/>
            <person name="Artiguenave F."/>
            <person name="Arun A."/>
            <person name="Aury J.M."/>
            <person name="Barbosa-Neto J.F."/>
            <person name="Bothwell J.H."/>
            <person name="Bouget F.Y."/>
            <person name="Brillet L."/>
            <person name="Cabello-Hurtado F."/>
            <person name="Capella-Gutierrez S."/>
            <person name="Charrier B."/>
            <person name="Cladiere L."/>
            <person name="Cock J.M."/>
            <person name="Coelho S.M."/>
            <person name="Colleoni C."/>
            <person name="Czjzek M."/>
            <person name="Da Silva C."/>
            <person name="Delage L."/>
            <person name="Denoeud F."/>
            <person name="Deschamps P."/>
            <person name="Dittami S.M."/>
            <person name="Gabaldon T."/>
            <person name="Gachon C.M."/>
            <person name="Groisillier A."/>
            <person name="Herve C."/>
            <person name="Jabbari K."/>
            <person name="Katinka M."/>
            <person name="Kloareg B."/>
            <person name="Kowalczyk N."/>
            <person name="Labadie K."/>
            <person name="Leblanc C."/>
            <person name="Lopez P.J."/>
            <person name="McLachlan D.H."/>
            <person name="Meslet-Cladiere L."/>
            <person name="Moustafa A."/>
            <person name="Nehr Z."/>
            <person name="Nyvall Collen P."/>
            <person name="Panaud O."/>
            <person name="Partensky F."/>
            <person name="Poulain J."/>
            <person name="Rensing S.A."/>
            <person name="Rousvoal S."/>
            <person name="Samson G."/>
            <person name="Symeonidi A."/>
            <person name="Weissenbach J."/>
            <person name="Zambounis A."/>
            <person name="Wincker P."/>
            <person name="Boyen C."/>
        </authorList>
    </citation>
    <scope>NUCLEOTIDE SEQUENCE [LARGE SCALE GENOMIC DNA]</scope>
    <source>
        <strain evidence="6">cv. Stackhouse</strain>
    </source>
</reference>
<dbReference type="PhylomeDB" id="R7QL59"/>
<protein>
    <recommendedName>
        <fullName evidence="4">ClpA/ClpB AAA lid domain-containing protein</fullName>
    </recommendedName>
</protein>
<accession>R7QL59</accession>
<dbReference type="InterPro" id="IPR027417">
    <property type="entry name" value="P-loop_NTPase"/>
</dbReference>
<dbReference type="InterPro" id="IPR050130">
    <property type="entry name" value="ClpA_ClpB"/>
</dbReference>
<feature type="region of interest" description="Disordered" evidence="3">
    <location>
        <begin position="1"/>
        <end position="44"/>
    </location>
</feature>
<dbReference type="GeneID" id="17325710"/>
<evidence type="ECO:0000259" key="4">
    <source>
        <dbReference type="Pfam" id="PF17871"/>
    </source>
</evidence>
<evidence type="ECO:0000313" key="5">
    <source>
        <dbReference type="EMBL" id="CDF38130.1"/>
    </source>
</evidence>
<sequence length="382" mass="42343">MNTGSSHVPASPNSEESSALVKKPAADKIEETSEKRKRRASFQSWTPTPHVAVSVLHENEYVECISDRVDMRDRYPFEGNEEIMEQVMKSILSGGSVLVVGEPGRGKRTLSLGLARRFADLQKQDPKNSLHSRQVSTLALGPSFWDHGSQDDICKVQKQIQEVLRLVEAAGPENIVFCIDDVDILSFVDKLAQKQSPVYGSPLSGPTGGQDNSEISSENMLRYLLFNRKVVCLCTCIRGAYQRLIYSDTFYDEKFTKTFRVLHMPEPSVAQTLQIVRAHRKRIETECGVVLLDEGLSAATAYAKHYLTHREMPESALDIVYEASKAAATQATAERDVAIGQSTGGAKTLTVVGKERVDELIKEWCGYSGEQLVVALSKADMR</sequence>